<comment type="caution">
    <text evidence="1">The sequence shown here is derived from an EMBL/GenBank/DDBJ whole genome shotgun (WGS) entry which is preliminary data.</text>
</comment>
<name>A0AAE0EDN3_9ROSI</name>
<proteinExistence type="predicted"/>
<keyword evidence="2" id="KW-1185">Reference proteome</keyword>
<gene>
    <name evidence="1" type="ORF">Dsin_011491</name>
</gene>
<protein>
    <submittedName>
        <fullName evidence="1">Uncharacterized protein</fullName>
    </submittedName>
</protein>
<dbReference type="AlphaFoldDB" id="A0AAE0EDN3"/>
<organism evidence="1 2">
    <name type="scientific">Dipteronia sinensis</name>
    <dbReference type="NCBI Taxonomy" id="43782"/>
    <lineage>
        <taxon>Eukaryota</taxon>
        <taxon>Viridiplantae</taxon>
        <taxon>Streptophyta</taxon>
        <taxon>Embryophyta</taxon>
        <taxon>Tracheophyta</taxon>
        <taxon>Spermatophyta</taxon>
        <taxon>Magnoliopsida</taxon>
        <taxon>eudicotyledons</taxon>
        <taxon>Gunneridae</taxon>
        <taxon>Pentapetalae</taxon>
        <taxon>rosids</taxon>
        <taxon>malvids</taxon>
        <taxon>Sapindales</taxon>
        <taxon>Sapindaceae</taxon>
        <taxon>Hippocastanoideae</taxon>
        <taxon>Acereae</taxon>
        <taxon>Dipteronia</taxon>
    </lineage>
</organism>
<evidence type="ECO:0000313" key="1">
    <source>
        <dbReference type="EMBL" id="KAK3224466.1"/>
    </source>
</evidence>
<reference evidence="1" key="1">
    <citation type="journal article" date="2023" name="Plant J.">
        <title>Genome sequences and population genomics provide insights into the demographic history, inbreeding, and mutation load of two 'living fossil' tree species of Dipteronia.</title>
        <authorList>
            <person name="Feng Y."/>
            <person name="Comes H.P."/>
            <person name="Chen J."/>
            <person name="Zhu S."/>
            <person name="Lu R."/>
            <person name="Zhang X."/>
            <person name="Li P."/>
            <person name="Qiu J."/>
            <person name="Olsen K.M."/>
            <person name="Qiu Y."/>
        </authorList>
    </citation>
    <scope>NUCLEOTIDE SEQUENCE</scope>
    <source>
        <strain evidence="1">NBL</strain>
    </source>
</reference>
<dbReference type="Proteomes" id="UP001281410">
    <property type="component" value="Unassembled WGS sequence"/>
</dbReference>
<dbReference type="EMBL" id="JANJYJ010000003">
    <property type="protein sequence ID" value="KAK3224466.1"/>
    <property type="molecule type" value="Genomic_DNA"/>
</dbReference>
<evidence type="ECO:0000313" key="2">
    <source>
        <dbReference type="Proteomes" id="UP001281410"/>
    </source>
</evidence>
<accession>A0AAE0EDN3</accession>
<sequence>MEGDKNSKFYHSIYQAIRRRNFIGEMSFEGVTHTDPVHIKEGIYNFFKDHFKKTQQYRPRIRDLTLSQLSEAQSRSLEEEFNEGEVLLALNNCDGNKASGPDGLNLNFIKINWEVIKGDFRRFIKDFHRDGSNVDILYKTFIALIPKIGNPSSMKDFQADKLGRFYVQGVGKSFSQLPEERL</sequence>